<organism evidence="1 2">
    <name type="scientific">Hymenobacter metallilatus</name>
    <dbReference type="NCBI Taxonomy" id="2493666"/>
    <lineage>
        <taxon>Bacteria</taxon>
        <taxon>Pseudomonadati</taxon>
        <taxon>Bacteroidota</taxon>
        <taxon>Cytophagia</taxon>
        <taxon>Cytophagales</taxon>
        <taxon>Hymenobacteraceae</taxon>
        <taxon>Hymenobacter</taxon>
    </lineage>
</organism>
<keyword evidence="2" id="KW-1185">Reference proteome</keyword>
<dbReference type="AlphaFoldDB" id="A0A3R9M0V0"/>
<gene>
    <name evidence="1" type="ORF">EI290_10455</name>
</gene>
<reference evidence="1 2" key="1">
    <citation type="submission" date="2018-12" db="EMBL/GenBank/DDBJ databases">
        <authorList>
            <person name="Feng G."/>
            <person name="Zhu H."/>
        </authorList>
    </citation>
    <scope>NUCLEOTIDE SEQUENCE [LARGE SCALE GENOMIC DNA]</scope>
    <source>
        <strain evidence="1 2">9PBR-2</strain>
    </source>
</reference>
<protein>
    <submittedName>
        <fullName evidence="1">Uncharacterized protein</fullName>
    </submittedName>
</protein>
<evidence type="ECO:0000313" key="2">
    <source>
        <dbReference type="Proteomes" id="UP000280066"/>
    </source>
</evidence>
<accession>A0A3R9M0V0</accession>
<dbReference type="EMBL" id="RWIS01000006">
    <property type="protein sequence ID" value="RSK33128.1"/>
    <property type="molecule type" value="Genomic_DNA"/>
</dbReference>
<name>A0A3R9M0V0_9BACT</name>
<dbReference type="Proteomes" id="UP000280066">
    <property type="component" value="Unassembled WGS sequence"/>
</dbReference>
<proteinExistence type="predicted"/>
<sequence>MSTAISACSTLSRQHRAWIALYSLQMATSHRNQVLAQNNVTESDLVEYQESWVKMQVRRGMLEK</sequence>
<dbReference type="OrthoDB" id="886122at2"/>
<dbReference type="RefSeq" id="WP_125429478.1">
    <property type="nucleotide sequence ID" value="NZ_RWIS01000006.1"/>
</dbReference>
<comment type="caution">
    <text evidence="1">The sequence shown here is derived from an EMBL/GenBank/DDBJ whole genome shotgun (WGS) entry which is preliminary data.</text>
</comment>
<evidence type="ECO:0000313" key="1">
    <source>
        <dbReference type="EMBL" id="RSK33128.1"/>
    </source>
</evidence>